<sequence>MCMHGSANKRHACQRRPTALGVGSHGQISETRAYPTCVDDGIVQAAASKPHS</sequence>
<evidence type="ECO:0000313" key="2">
    <source>
        <dbReference type="Proteomes" id="UP000054815"/>
    </source>
</evidence>
<reference evidence="1 2" key="1">
    <citation type="submission" date="2015-01" db="EMBL/GenBank/DDBJ databases">
        <title>Evolution of Trichinella species and genotypes.</title>
        <authorList>
            <person name="Korhonen P.K."/>
            <person name="Edoardo P."/>
            <person name="Giuseppe L.R."/>
            <person name="Gasser R.B."/>
        </authorList>
    </citation>
    <scope>NUCLEOTIDE SEQUENCE [LARGE SCALE GENOMIC DNA]</scope>
    <source>
        <strain evidence="1">ISS141</strain>
    </source>
</reference>
<gene>
    <name evidence="1" type="ORF">T4E_11893</name>
</gene>
<name>A0A0V0YHQ4_TRIPS</name>
<accession>A0A0V0YHQ4</accession>
<protein>
    <submittedName>
        <fullName evidence="1">Uncharacterized protein</fullName>
    </submittedName>
</protein>
<dbReference type="EMBL" id="JYDU01000013">
    <property type="protein sequence ID" value="KRX99600.1"/>
    <property type="molecule type" value="Genomic_DNA"/>
</dbReference>
<dbReference type="Proteomes" id="UP000054815">
    <property type="component" value="Unassembled WGS sequence"/>
</dbReference>
<proteinExistence type="predicted"/>
<dbReference type="AlphaFoldDB" id="A0A0V0YHQ4"/>
<organism evidence="1 2">
    <name type="scientific">Trichinella pseudospiralis</name>
    <name type="common">Parasitic roundworm</name>
    <dbReference type="NCBI Taxonomy" id="6337"/>
    <lineage>
        <taxon>Eukaryota</taxon>
        <taxon>Metazoa</taxon>
        <taxon>Ecdysozoa</taxon>
        <taxon>Nematoda</taxon>
        <taxon>Enoplea</taxon>
        <taxon>Dorylaimia</taxon>
        <taxon>Trichinellida</taxon>
        <taxon>Trichinellidae</taxon>
        <taxon>Trichinella</taxon>
    </lineage>
</organism>
<evidence type="ECO:0000313" key="1">
    <source>
        <dbReference type="EMBL" id="KRX99600.1"/>
    </source>
</evidence>
<comment type="caution">
    <text evidence="1">The sequence shown here is derived from an EMBL/GenBank/DDBJ whole genome shotgun (WGS) entry which is preliminary data.</text>
</comment>